<dbReference type="InterPro" id="IPR024079">
    <property type="entry name" value="MetalloPept_cat_dom_sf"/>
</dbReference>
<accession>A0ABV1G8P1</accession>
<dbReference type="InterPro" id="IPR006640">
    <property type="entry name" value="SprT-like_domain"/>
</dbReference>
<sequence>MNEVSLKPVIDELETLFSKFNKAFFEGKLEKPVITVSPDHTRGTYGWCTGWKAWQDGTKEGGYYEINLCAEYLNRPFEETCGTLLHEMVHLQNLQDKVQDTSRSGSYHNRKFKETAEAHGLTVEKGEKYGWHKTTLNPQAEAFVKSLGKSGFCLVRPRTNPLKGSRKGGGSSSRKYVCPCCGTIIRATKEVHVLCGECEVAFEEQE</sequence>
<dbReference type="EMBL" id="JBBMFF010000244">
    <property type="protein sequence ID" value="MEQ2511755.1"/>
    <property type="molecule type" value="Genomic_DNA"/>
</dbReference>
<evidence type="ECO:0000313" key="3">
    <source>
        <dbReference type="Proteomes" id="UP001491552"/>
    </source>
</evidence>
<name>A0ABV1G8P1_9FIRM</name>
<feature type="domain" description="SprT-like" evidence="1">
    <location>
        <begin position="13"/>
        <end position="118"/>
    </location>
</feature>
<dbReference type="Gene3D" id="3.40.390.10">
    <property type="entry name" value="Collagenase (Catalytic Domain)"/>
    <property type="match status" value="1"/>
</dbReference>
<evidence type="ECO:0000313" key="2">
    <source>
        <dbReference type="EMBL" id="MEQ2511755.1"/>
    </source>
</evidence>
<proteinExistence type="predicted"/>
<keyword evidence="3" id="KW-1185">Reference proteome</keyword>
<dbReference type="RefSeq" id="WP_349136506.1">
    <property type="nucleotide sequence ID" value="NZ_JBBMFF010000244.1"/>
</dbReference>
<organism evidence="2 3">
    <name type="scientific">Faecousia intestinalis</name>
    <dbReference type="NCBI Taxonomy" id="3133167"/>
    <lineage>
        <taxon>Bacteria</taxon>
        <taxon>Bacillati</taxon>
        <taxon>Bacillota</taxon>
        <taxon>Clostridia</taxon>
        <taxon>Eubacteriales</taxon>
        <taxon>Oscillospiraceae</taxon>
        <taxon>Faecousia</taxon>
    </lineage>
</organism>
<comment type="caution">
    <text evidence="2">The sequence shown here is derived from an EMBL/GenBank/DDBJ whole genome shotgun (WGS) entry which is preliminary data.</text>
</comment>
<evidence type="ECO:0000259" key="1">
    <source>
        <dbReference type="Pfam" id="PF10263"/>
    </source>
</evidence>
<dbReference type="Proteomes" id="UP001491552">
    <property type="component" value="Unassembled WGS sequence"/>
</dbReference>
<gene>
    <name evidence="2" type="ORF">WMO66_10960</name>
</gene>
<reference evidence="2 3" key="1">
    <citation type="submission" date="2024-03" db="EMBL/GenBank/DDBJ databases">
        <title>Human intestinal bacterial collection.</title>
        <authorList>
            <person name="Pauvert C."/>
            <person name="Hitch T.C.A."/>
            <person name="Clavel T."/>
        </authorList>
    </citation>
    <scope>NUCLEOTIDE SEQUENCE [LARGE SCALE GENOMIC DNA]</scope>
    <source>
        <strain evidence="2 3">CLA-AA-H192</strain>
    </source>
</reference>
<dbReference type="Pfam" id="PF10263">
    <property type="entry name" value="SprT-like"/>
    <property type="match status" value="1"/>
</dbReference>
<protein>
    <submittedName>
        <fullName evidence="2">SprT-like domain-containing protein</fullName>
    </submittedName>
</protein>